<keyword evidence="6" id="KW-0540">Nuclease</keyword>
<feature type="domain" description="tRNase Z endonuclease" evidence="11">
    <location>
        <begin position="26"/>
        <end position="74"/>
    </location>
</feature>
<evidence type="ECO:0000259" key="11">
    <source>
        <dbReference type="Pfam" id="PF13691"/>
    </source>
</evidence>
<evidence type="ECO:0000256" key="1">
    <source>
        <dbReference type="ARBA" id="ARBA00000402"/>
    </source>
</evidence>
<sequence>MSEAAPIKSTAITITILGNGRSEISPSFIVTMEKSRFLFNIPEGVQRACMEYKLKLPRLSKIFLTSDDYSTWGGFPGAFMTYSETEFPSVPLHTSSTFVETLKNTNFFPPFDKFQNIFSEWTTESATWTDGYFKVNPVVLETKTKKTICYHIALPTFLGKFDAKKAAELKIPGPLRGKLMKGENVKLENGKLVTQNDVCGENYCPGHLLVLHLPTLSHLEAYIEKKFVGMVCAIVSIVSEEVKANERFKALIEEYSKINSKITTMYLLDRTYTIDPKSAVCETTYRTQLALHTSLGKILPINAPAQLRVKPVSDETISNSKRTITDTITNSLQIFTIYPKPSVIPIARETNFVDSCVESLNYQPGSVFQVMLLGTGGAVPGKTRNVSSSILRFADRVVMIDCGETAVYHAIESGIDPTKIDLLFLTHGHGDHLFGIFSLLKMKQGNLLIIGPQSMKTAVETICDKEQLGCRFVLNKIFAETDKNDEKSQEMRNEIEKMMGARIVSGKTNHLSENYAVKFEVGNQQIVFTGDTSQCEAISRLCQDADYVVHECNFEDGMEEEAIRRSHSTPQMVCENLKNCNNKVVILNHIGQRTSKFADIMKKEMPINAVYSFDGMVFDDNFKSVWQQYKEKLLSFFELNEIDESE</sequence>
<protein>
    <recommendedName>
        <fullName evidence="4">ribonuclease Z</fullName>
        <ecNumber evidence="4">3.1.26.11</ecNumber>
    </recommendedName>
</protein>
<keyword evidence="7" id="KW-0479">Metal-binding</keyword>
<dbReference type="SUPFAM" id="SSF56281">
    <property type="entry name" value="Metallo-hydrolase/oxidoreductase"/>
    <property type="match status" value="2"/>
</dbReference>
<dbReference type="Pfam" id="PF23023">
    <property type="entry name" value="Anti-Pycsar_Apyc1"/>
    <property type="match status" value="1"/>
</dbReference>
<dbReference type="EMBL" id="KB206707">
    <property type="protein sequence ID" value="ELP88702.1"/>
    <property type="molecule type" value="Genomic_DNA"/>
</dbReference>
<keyword evidence="8" id="KW-0255">Endonuclease</keyword>
<dbReference type="InterPro" id="IPR047151">
    <property type="entry name" value="RNZ2-like"/>
</dbReference>
<evidence type="ECO:0000256" key="4">
    <source>
        <dbReference type="ARBA" id="ARBA00012477"/>
    </source>
</evidence>
<dbReference type="AlphaFoldDB" id="A0A0A1U3H1"/>
<dbReference type="VEuPathDB" id="AmoebaDB:EIN_194510"/>
<evidence type="ECO:0000256" key="10">
    <source>
        <dbReference type="ARBA" id="ARBA00022833"/>
    </source>
</evidence>
<dbReference type="RefSeq" id="XP_004255473.1">
    <property type="nucleotide sequence ID" value="XM_004255425.1"/>
</dbReference>
<gene>
    <name evidence="12" type="ORF">EIN_194510</name>
</gene>
<dbReference type="Proteomes" id="UP000014680">
    <property type="component" value="Unassembled WGS sequence"/>
</dbReference>
<dbReference type="KEGG" id="eiv:EIN_194510"/>
<organism evidence="12 13">
    <name type="scientific">Entamoeba invadens IP1</name>
    <dbReference type="NCBI Taxonomy" id="370355"/>
    <lineage>
        <taxon>Eukaryota</taxon>
        <taxon>Amoebozoa</taxon>
        <taxon>Evosea</taxon>
        <taxon>Archamoebae</taxon>
        <taxon>Mastigamoebida</taxon>
        <taxon>Entamoebidae</taxon>
        <taxon>Entamoeba</taxon>
    </lineage>
</organism>
<name>A0A0A1U3H1_ENTIV</name>
<dbReference type="PANTHER" id="PTHR12553">
    <property type="entry name" value="ZINC PHOSPHODIESTERASE ELAC PROTEIN 2"/>
    <property type="match status" value="1"/>
</dbReference>
<proteinExistence type="inferred from homology"/>
<dbReference type="EC" id="3.1.26.11" evidence="4"/>
<evidence type="ECO:0000256" key="8">
    <source>
        <dbReference type="ARBA" id="ARBA00022759"/>
    </source>
</evidence>
<evidence type="ECO:0000256" key="7">
    <source>
        <dbReference type="ARBA" id="ARBA00022723"/>
    </source>
</evidence>
<keyword evidence="9" id="KW-0378">Hydrolase</keyword>
<evidence type="ECO:0000256" key="2">
    <source>
        <dbReference type="ARBA" id="ARBA00001947"/>
    </source>
</evidence>
<dbReference type="InterPro" id="IPR036866">
    <property type="entry name" value="RibonucZ/Hydroxyglut_hydro"/>
</dbReference>
<dbReference type="OrthoDB" id="25388at2759"/>
<dbReference type="GO" id="GO:0046872">
    <property type="term" value="F:metal ion binding"/>
    <property type="evidence" value="ECO:0007669"/>
    <property type="project" value="UniProtKB-KW"/>
</dbReference>
<dbReference type="GO" id="GO:0005739">
    <property type="term" value="C:mitochondrion"/>
    <property type="evidence" value="ECO:0007669"/>
    <property type="project" value="TreeGrafter"/>
</dbReference>
<comment type="cofactor">
    <cofactor evidence="2">
        <name>Zn(2+)</name>
        <dbReference type="ChEBI" id="CHEBI:29105"/>
    </cofactor>
</comment>
<dbReference type="OMA" id="INYICQL"/>
<dbReference type="PANTHER" id="PTHR12553:SF49">
    <property type="entry name" value="ZINC PHOSPHODIESTERASE ELAC PROTEIN 2"/>
    <property type="match status" value="1"/>
</dbReference>
<dbReference type="Pfam" id="PF13691">
    <property type="entry name" value="Lactamase_B_4"/>
    <property type="match status" value="1"/>
</dbReference>
<comment type="similarity">
    <text evidence="3">Belongs to the RNase Z family.</text>
</comment>
<evidence type="ECO:0000313" key="12">
    <source>
        <dbReference type="EMBL" id="ELP88702.1"/>
    </source>
</evidence>
<reference evidence="12 13" key="1">
    <citation type="submission" date="2012-10" db="EMBL/GenBank/DDBJ databases">
        <authorList>
            <person name="Zafar N."/>
            <person name="Inman J."/>
            <person name="Hall N."/>
            <person name="Lorenzi H."/>
            <person name="Caler E."/>
        </authorList>
    </citation>
    <scope>NUCLEOTIDE SEQUENCE [LARGE SCALE GENOMIC DNA]</scope>
    <source>
        <strain evidence="12 13">IP1</strain>
    </source>
</reference>
<keyword evidence="10" id="KW-0862">Zinc</keyword>
<dbReference type="GO" id="GO:0042781">
    <property type="term" value="F:3'-tRNA processing endoribonuclease activity"/>
    <property type="evidence" value="ECO:0007669"/>
    <property type="project" value="UniProtKB-EC"/>
</dbReference>
<evidence type="ECO:0000256" key="9">
    <source>
        <dbReference type="ARBA" id="ARBA00022801"/>
    </source>
</evidence>
<evidence type="ECO:0000256" key="6">
    <source>
        <dbReference type="ARBA" id="ARBA00022722"/>
    </source>
</evidence>
<keyword evidence="13" id="KW-1185">Reference proteome</keyword>
<dbReference type="GeneID" id="14887651"/>
<dbReference type="Gene3D" id="3.60.15.10">
    <property type="entry name" value="Ribonuclease Z/Hydroxyacylglutathione hydrolase-like"/>
    <property type="match status" value="2"/>
</dbReference>
<accession>A0A0A1U3H1</accession>
<evidence type="ECO:0000313" key="13">
    <source>
        <dbReference type="Proteomes" id="UP000014680"/>
    </source>
</evidence>
<keyword evidence="5" id="KW-0819">tRNA processing</keyword>
<dbReference type="InterPro" id="IPR027794">
    <property type="entry name" value="tRNase_Z_dom"/>
</dbReference>
<dbReference type="GO" id="GO:1990180">
    <property type="term" value="P:mitochondrial tRNA 3'-end processing"/>
    <property type="evidence" value="ECO:0007669"/>
    <property type="project" value="TreeGrafter"/>
</dbReference>
<evidence type="ECO:0000256" key="5">
    <source>
        <dbReference type="ARBA" id="ARBA00022694"/>
    </source>
</evidence>
<dbReference type="CDD" id="cd16272">
    <property type="entry name" value="RNaseZ_MBL-fold"/>
    <property type="match status" value="1"/>
</dbReference>
<evidence type="ECO:0000256" key="3">
    <source>
        <dbReference type="ARBA" id="ARBA00007823"/>
    </source>
</evidence>
<comment type="catalytic activity">
    <reaction evidence="1">
        <text>Endonucleolytic cleavage of RNA, removing extra 3' nucleotides from tRNA precursor, generating 3' termini of tRNAs. A 3'-hydroxy group is left at the tRNA terminus and a 5'-phosphoryl group is left at the trailer molecule.</text>
        <dbReference type="EC" id="3.1.26.11"/>
    </reaction>
</comment>